<keyword evidence="7 14" id="KW-1133">Transmembrane helix</keyword>
<keyword evidence="14" id="KW-0997">Cell inner membrane</keyword>
<keyword evidence="6 14" id="KW-0769">Symport</keyword>
<dbReference type="NCBIfam" id="TIGR00813">
    <property type="entry name" value="sss"/>
    <property type="match status" value="1"/>
</dbReference>
<keyword evidence="10 14" id="KW-0472">Membrane</keyword>
<dbReference type="InterPro" id="IPR038377">
    <property type="entry name" value="Na/Glc_symporter_sf"/>
</dbReference>
<proteinExistence type="inferred from homology"/>
<dbReference type="NCBIfam" id="TIGR02121">
    <property type="entry name" value="Na_Pro_sym"/>
    <property type="match status" value="1"/>
</dbReference>
<evidence type="ECO:0000256" key="1">
    <source>
        <dbReference type="ARBA" id="ARBA00004651"/>
    </source>
</evidence>
<evidence type="ECO:0000256" key="12">
    <source>
        <dbReference type="ARBA" id="ARBA00033708"/>
    </source>
</evidence>
<organism evidence="15 16">
    <name type="scientific">SAR92 clade bacterium</name>
    <dbReference type="NCBI Taxonomy" id="2315479"/>
    <lineage>
        <taxon>Bacteria</taxon>
        <taxon>Pseudomonadati</taxon>
        <taxon>Pseudomonadota</taxon>
        <taxon>Gammaproteobacteria</taxon>
        <taxon>Cellvibrionales</taxon>
        <taxon>Porticoccaceae</taxon>
        <taxon>SAR92 clade</taxon>
    </lineage>
</organism>
<dbReference type="InterPro" id="IPR050277">
    <property type="entry name" value="Sodium:Solute_Symporter"/>
</dbReference>
<dbReference type="EMBL" id="SHBP01000014">
    <property type="protein sequence ID" value="RZO19289.1"/>
    <property type="molecule type" value="Genomic_DNA"/>
</dbReference>
<feature type="transmembrane region" description="Helical" evidence="14">
    <location>
        <begin position="373"/>
        <end position="390"/>
    </location>
</feature>
<dbReference type="PROSITE" id="PS50283">
    <property type="entry name" value="NA_SOLUT_SYMP_3"/>
    <property type="match status" value="1"/>
</dbReference>
<evidence type="ECO:0000256" key="8">
    <source>
        <dbReference type="ARBA" id="ARBA00023053"/>
    </source>
</evidence>
<evidence type="ECO:0000256" key="3">
    <source>
        <dbReference type="ARBA" id="ARBA00022448"/>
    </source>
</evidence>
<evidence type="ECO:0000313" key="15">
    <source>
        <dbReference type="EMBL" id="RZO19289.1"/>
    </source>
</evidence>
<evidence type="ECO:0000256" key="4">
    <source>
        <dbReference type="ARBA" id="ARBA00022475"/>
    </source>
</evidence>
<dbReference type="GO" id="GO:0015193">
    <property type="term" value="F:L-proline transmembrane transporter activity"/>
    <property type="evidence" value="ECO:0007669"/>
    <property type="project" value="TreeGrafter"/>
</dbReference>
<keyword evidence="5 14" id="KW-0812">Transmembrane</keyword>
<keyword evidence="9 14" id="KW-0406">Ion transport</keyword>
<dbReference type="PROSITE" id="PS00456">
    <property type="entry name" value="NA_SOLUT_SYMP_1"/>
    <property type="match status" value="1"/>
</dbReference>
<dbReference type="GO" id="GO:0005298">
    <property type="term" value="F:proline:sodium symporter activity"/>
    <property type="evidence" value="ECO:0007669"/>
    <property type="project" value="UniProtKB-UniRule"/>
</dbReference>
<dbReference type="GO" id="GO:0005886">
    <property type="term" value="C:plasma membrane"/>
    <property type="evidence" value="ECO:0007669"/>
    <property type="project" value="UniProtKB-SubCell"/>
</dbReference>
<dbReference type="Gene3D" id="1.20.1730.10">
    <property type="entry name" value="Sodium/glucose cotransporter"/>
    <property type="match status" value="1"/>
</dbReference>
<comment type="subcellular location">
    <subcellularLocation>
        <location evidence="14">Cell inner membrane</location>
        <topology evidence="14">Multi-pass membrane protein</topology>
    </subcellularLocation>
    <subcellularLocation>
        <location evidence="1">Cell membrane</location>
        <topology evidence="1">Multi-pass membrane protein</topology>
    </subcellularLocation>
</comment>
<dbReference type="GO" id="GO:0031402">
    <property type="term" value="F:sodium ion binding"/>
    <property type="evidence" value="ECO:0007669"/>
    <property type="project" value="UniProtKB-UniRule"/>
</dbReference>
<gene>
    <name evidence="15" type="primary">putP</name>
    <name evidence="15" type="ORF">EVB03_08405</name>
</gene>
<feature type="transmembrane region" description="Helical" evidence="14">
    <location>
        <begin position="161"/>
        <end position="184"/>
    </location>
</feature>
<feature type="transmembrane region" description="Helical" evidence="14">
    <location>
        <begin position="238"/>
        <end position="255"/>
    </location>
</feature>
<keyword evidence="14" id="KW-0029">Amino-acid transport</keyword>
<comment type="caution">
    <text evidence="15">The sequence shown here is derived from an EMBL/GenBank/DDBJ whole genome shotgun (WGS) entry which is preliminary data.</text>
</comment>
<keyword evidence="3 14" id="KW-0813">Transport</keyword>
<feature type="transmembrane region" description="Helical" evidence="14">
    <location>
        <begin position="428"/>
        <end position="446"/>
    </location>
</feature>
<accession>A0A520MDK5</accession>
<feature type="transmembrane region" description="Helical" evidence="14">
    <location>
        <begin position="196"/>
        <end position="218"/>
    </location>
</feature>
<feature type="transmembrane region" description="Helical" evidence="14">
    <location>
        <begin position="6"/>
        <end position="28"/>
    </location>
</feature>
<feature type="transmembrane region" description="Helical" evidence="14">
    <location>
        <begin position="452"/>
        <end position="473"/>
    </location>
</feature>
<evidence type="ECO:0000256" key="10">
    <source>
        <dbReference type="ARBA" id="ARBA00023136"/>
    </source>
</evidence>
<feature type="transmembrane region" description="Helical" evidence="14">
    <location>
        <begin position="76"/>
        <end position="93"/>
    </location>
</feature>
<feature type="transmembrane region" description="Helical" evidence="14">
    <location>
        <begin position="276"/>
        <end position="301"/>
    </location>
</feature>
<reference evidence="15 16" key="1">
    <citation type="submission" date="2019-02" db="EMBL/GenBank/DDBJ databases">
        <title>Prokaryotic population dynamics and viral predation in marine succession experiment using metagenomics: the confinement effect.</title>
        <authorList>
            <person name="Haro-Moreno J.M."/>
            <person name="Rodriguez-Valera F."/>
            <person name="Lopez-Perez M."/>
        </authorList>
    </citation>
    <scope>NUCLEOTIDE SEQUENCE [LARGE SCALE GENOMIC DNA]</scope>
    <source>
        <strain evidence="15">MED-G170</strain>
    </source>
</reference>
<dbReference type="Proteomes" id="UP000315889">
    <property type="component" value="Unassembled WGS sequence"/>
</dbReference>
<dbReference type="PANTHER" id="PTHR48086">
    <property type="entry name" value="SODIUM/PROLINE SYMPORTER-RELATED"/>
    <property type="match status" value="1"/>
</dbReference>
<dbReference type="PANTHER" id="PTHR48086:SF3">
    <property type="entry name" value="SODIUM_PROLINE SYMPORTER"/>
    <property type="match status" value="1"/>
</dbReference>
<keyword evidence="11 14" id="KW-0739">Sodium transport</keyword>
<dbReference type="Pfam" id="PF00474">
    <property type="entry name" value="SSF"/>
    <property type="match status" value="1"/>
</dbReference>
<evidence type="ECO:0000256" key="2">
    <source>
        <dbReference type="ARBA" id="ARBA00006434"/>
    </source>
</evidence>
<dbReference type="AlphaFoldDB" id="A0A520MDK5"/>
<dbReference type="GO" id="GO:0015824">
    <property type="term" value="P:proline transport"/>
    <property type="evidence" value="ECO:0007669"/>
    <property type="project" value="UniProtKB-UniRule"/>
</dbReference>
<evidence type="ECO:0000313" key="16">
    <source>
        <dbReference type="Proteomes" id="UP000315889"/>
    </source>
</evidence>
<name>A0A520MDK5_9GAMM</name>
<sequence>MPDLSISTIVAFMAYVAIVLSIGFYAYFRTKNATDYFLGGRDLSPSVSAISAGASDMSGWVLLGLPGYAYLAGLEAAWISIGLVIGVAANWLLMAKRLRIYSALLGDAVTLPTYLQRRFTDKTPWLKSIASVSILLFFLFYVGSGLIAGGKLFNEVFGFDYHMAVIVSVVLILFYTLFGGFLAVSWTDVFQGLLMLLALACVPILVISQTGGVDQFIAQINQQNSQLLNLFTDVEGNVLGWMMIVSTMGWGLGYFGQPHILARFMAIRSASETEQAATIGVVWALSCYLLAILVGLSGIAYLPEVLPDSEKVFIALTSLIFHPLIAGILLAAILAAIMSTVDSQLLVCSSSLAEDLYPLVTKKDVSAEKRLQIGRIAVVVLAMMATVLAMEPDNKVLDVVSYAWAGLGASLGPAILVSLYWRRMTARGALAGVLIGGVTVMIWSRAEGGIFDLYALVPGFVLSLVAIVTVSLMDKRGLDSSTEQSFKDMHQQVIASK</sequence>
<evidence type="ECO:0000256" key="7">
    <source>
        <dbReference type="ARBA" id="ARBA00022989"/>
    </source>
</evidence>
<evidence type="ECO:0000256" key="13">
    <source>
        <dbReference type="RuleBase" id="RU362091"/>
    </source>
</evidence>
<evidence type="ECO:0000256" key="11">
    <source>
        <dbReference type="ARBA" id="ARBA00023201"/>
    </source>
</evidence>
<evidence type="ECO:0000256" key="14">
    <source>
        <dbReference type="RuleBase" id="RU366012"/>
    </source>
</evidence>
<dbReference type="InterPro" id="IPR018212">
    <property type="entry name" value="Na/solute_symporter_CS"/>
</dbReference>
<feature type="transmembrane region" description="Helical" evidence="14">
    <location>
        <begin position="125"/>
        <end position="149"/>
    </location>
</feature>
<evidence type="ECO:0000256" key="9">
    <source>
        <dbReference type="ARBA" id="ARBA00023065"/>
    </source>
</evidence>
<comment type="function">
    <text evidence="14">Catalyzes the sodium-dependent uptake of extracellular L-proline.</text>
</comment>
<comment type="catalytic activity">
    <reaction evidence="12">
        <text>L-proline(in) + Na(+)(in) = L-proline(out) + Na(+)(out)</text>
        <dbReference type="Rhea" id="RHEA:28967"/>
        <dbReference type="ChEBI" id="CHEBI:29101"/>
        <dbReference type="ChEBI" id="CHEBI:60039"/>
    </reaction>
</comment>
<dbReference type="CDD" id="cd11475">
    <property type="entry name" value="SLC5sbd_PutP"/>
    <property type="match status" value="1"/>
</dbReference>
<feature type="transmembrane region" description="Helical" evidence="14">
    <location>
        <begin position="402"/>
        <end position="421"/>
    </location>
</feature>
<feature type="transmembrane region" description="Helical" evidence="14">
    <location>
        <begin position="313"/>
        <end position="337"/>
    </location>
</feature>
<evidence type="ECO:0000256" key="5">
    <source>
        <dbReference type="ARBA" id="ARBA00022692"/>
    </source>
</evidence>
<comment type="similarity">
    <text evidence="2 13">Belongs to the sodium:solute symporter (SSF) (TC 2.A.21) family.</text>
</comment>
<evidence type="ECO:0000256" key="6">
    <source>
        <dbReference type="ARBA" id="ARBA00022847"/>
    </source>
</evidence>
<dbReference type="InterPro" id="IPR011851">
    <property type="entry name" value="Na/Pro_symporter"/>
</dbReference>
<protein>
    <recommendedName>
        <fullName evidence="14">Sodium/proline symporter</fullName>
    </recommendedName>
    <alternativeName>
        <fullName evidence="14">Proline permease</fullName>
    </alternativeName>
</protein>
<dbReference type="InterPro" id="IPR001734">
    <property type="entry name" value="Na/solute_symporter"/>
</dbReference>
<dbReference type="PROSITE" id="PS00457">
    <property type="entry name" value="NA_SOLUT_SYMP_2"/>
    <property type="match status" value="1"/>
</dbReference>
<keyword evidence="4" id="KW-1003">Cell membrane</keyword>
<keyword evidence="8 14" id="KW-0915">Sodium</keyword>